<reference evidence="1" key="2">
    <citation type="submission" date="2020-11" db="EMBL/GenBank/DDBJ databases">
        <authorList>
            <person name="McCartney M.A."/>
            <person name="Auch B."/>
            <person name="Kono T."/>
            <person name="Mallez S."/>
            <person name="Becker A."/>
            <person name="Gohl D.M."/>
            <person name="Silverstein K.A.T."/>
            <person name="Koren S."/>
            <person name="Bechman K.B."/>
            <person name="Herman A."/>
            <person name="Abrahante J.E."/>
            <person name="Garbe J."/>
        </authorList>
    </citation>
    <scope>NUCLEOTIDE SEQUENCE</scope>
    <source>
        <strain evidence="1">Duluth1</strain>
        <tissue evidence="1">Whole animal</tissue>
    </source>
</reference>
<reference evidence="1" key="1">
    <citation type="journal article" date="2019" name="bioRxiv">
        <title>The Genome of the Zebra Mussel, Dreissena polymorpha: A Resource for Invasive Species Research.</title>
        <authorList>
            <person name="McCartney M.A."/>
            <person name="Auch B."/>
            <person name="Kono T."/>
            <person name="Mallez S."/>
            <person name="Zhang Y."/>
            <person name="Obille A."/>
            <person name="Becker A."/>
            <person name="Abrahante J.E."/>
            <person name="Garbe J."/>
            <person name="Badalamenti J.P."/>
            <person name="Herman A."/>
            <person name="Mangelson H."/>
            <person name="Liachko I."/>
            <person name="Sullivan S."/>
            <person name="Sone E.D."/>
            <person name="Koren S."/>
            <person name="Silverstein K.A.T."/>
            <person name="Beckman K.B."/>
            <person name="Gohl D.M."/>
        </authorList>
    </citation>
    <scope>NUCLEOTIDE SEQUENCE</scope>
    <source>
        <strain evidence="1">Duluth1</strain>
        <tissue evidence="1">Whole animal</tissue>
    </source>
</reference>
<accession>A0A9D4RBC2</accession>
<evidence type="ECO:0000313" key="2">
    <source>
        <dbReference type="Proteomes" id="UP000828390"/>
    </source>
</evidence>
<gene>
    <name evidence="1" type="ORF">DPMN_024150</name>
</gene>
<keyword evidence="2" id="KW-1185">Reference proteome</keyword>
<dbReference type="Proteomes" id="UP000828390">
    <property type="component" value="Unassembled WGS sequence"/>
</dbReference>
<organism evidence="1 2">
    <name type="scientific">Dreissena polymorpha</name>
    <name type="common">Zebra mussel</name>
    <name type="synonym">Mytilus polymorpha</name>
    <dbReference type="NCBI Taxonomy" id="45954"/>
    <lineage>
        <taxon>Eukaryota</taxon>
        <taxon>Metazoa</taxon>
        <taxon>Spiralia</taxon>
        <taxon>Lophotrochozoa</taxon>
        <taxon>Mollusca</taxon>
        <taxon>Bivalvia</taxon>
        <taxon>Autobranchia</taxon>
        <taxon>Heteroconchia</taxon>
        <taxon>Euheterodonta</taxon>
        <taxon>Imparidentia</taxon>
        <taxon>Neoheterodontei</taxon>
        <taxon>Myida</taxon>
        <taxon>Dreissenoidea</taxon>
        <taxon>Dreissenidae</taxon>
        <taxon>Dreissena</taxon>
    </lineage>
</organism>
<dbReference type="AlphaFoldDB" id="A0A9D4RBC2"/>
<evidence type="ECO:0000313" key="1">
    <source>
        <dbReference type="EMBL" id="KAH3861223.1"/>
    </source>
</evidence>
<sequence>MPGAVSTPFRGATLATTRCKKLKQVQNKAISRMEKQFGVLKKTIKEVHKLLPQKNDGELMTTALTHLCNEEEESLYSSNLHLFSLKLFKSLNIGKHLLIKTITFQLF</sequence>
<name>A0A9D4RBC2_DREPO</name>
<proteinExistence type="predicted"/>
<comment type="caution">
    <text evidence="1">The sequence shown here is derived from an EMBL/GenBank/DDBJ whole genome shotgun (WGS) entry which is preliminary data.</text>
</comment>
<protein>
    <submittedName>
        <fullName evidence="1">Uncharacterized protein</fullName>
    </submittedName>
</protein>
<dbReference type="EMBL" id="JAIWYP010000002">
    <property type="protein sequence ID" value="KAH3861223.1"/>
    <property type="molecule type" value="Genomic_DNA"/>
</dbReference>